<feature type="non-terminal residue" evidence="1">
    <location>
        <position position="90"/>
    </location>
</feature>
<comment type="caution">
    <text evidence="1">The sequence shown here is derived from an EMBL/GenBank/DDBJ whole genome shotgun (WGS) entry which is preliminary data.</text>
</comment>
<reference evidence="1" key="1">
    <citation type="journal article" date="2014" name="Front. Microbiol.">
        <title>High frequency of phylogenetically diverse reductive dehalogenase-homologous genes in deep subseafloor sedimentary metagenomes.</title>
        <authorList>
            <person name="Kawai M."/>
            <person name="Futagami T."/>
            <person name="Toyoda A."/>
            <person name="Takaki Y."/>
            <person name="Nishi S."/>
            <person name="Hori S."/>
            <person name="Arai W."/>
            <person name="Tsubouchi T."/>
            <person name="Morono Y."/>
            <person name="Uchiyama I."/>
            <person name="Ito T."/>
            <person name="Fujiyama A."/>
            <person name="Inagaki F."/>
            <person name="Takami H."/>
        </authorList>
    </citation>
    <scope>NUCLEOTIDE SEQUENCE</scope>
    <source>
        <strain evidence="1">Expedition CK06-06</strain>
    </source>
</reference>
<proteinExistence type="predicted"/>
<protein>
    <submittedName>
        <fullName evidence="1">Uncharacterized protein</fullName>
    </submittedName>
</protein>
<sequence length="90" mass="9944">MRSERKLAIAILVITVICSFSITSKAEQFYLRVAAPKMDCVDAPIHADIELPEHLANVPVDEITVGLRQTGRGMARIYGKLIPAQIVRGR</sequence>
<gene>
    <name evidence="1" type="ORF">S01H1_27983</name>
</gene>
<organism evidence="1">
    <name type="scientific">marine sediment metagenome</name>
    <dbReference type="NCBI Taxonomy" id="412755"/>
    <lineage>
        <taxon>unclassified sequences</taxon>
        <taxon>metagenomes</taxon>
        <taxon>ecological metagenomes</taxon>
    </lineage>
</organism>
<name>X0TK50_9ZZZZ</name>
<dbReference type="EMBL" id="BARS01017076">
    <property type="protein sequence ID" value="GAF93938.1"/>
    <property type="molecule type" value="Genomic_DNA"/>
</dbReference>
<evidence type="ECO:0000313" key="1">
    <source>
        <dbReference type="EMBL" id="GAF93938.1"/>
    </source>
</evidence>
<accession>X0TK50</accession>
<dbReference type="AlphaFoldDB" id="X0TK50"/>